<evidence type="ECO:0000313" key="3">
    <source>
        <dbReference type="EMBL" id="GAG04036.1"/>
    </source>
</evidence>
<evidence type="ECO:0000256" key="1">
    <source>
        <dbReference type="ARBA" id="ARBA00022676"/>
    </source>
</evidence>
<dbReference type="AlphaFoldDB" id="X0VU29"/>
<feature type="non-terminal residue" evidence="3">
    <location>
        <position position="244"/>
    </location>
</feature>
<dbReference type="SUPFAM" id="SSF75005">
    <property type="entry name" value="Arabinanase/levansucrase/invertase"/>
    <property type="match status" value="1"/>
</dbReference>
<dbReference type="PANTHER" id="PTHR34106:SF5">
    <property type="entry name" value="GLYCOSIDASE"/>
    <property type="match status" value="1"/>
</dbReference>
<evidence type="ECO:0008006" key="4">
    <source>
        <dbReference type="Google" id="ProtNLM"/>
    </source>
</evidence>
<reference evidence="3" key="1">
    <citation type="journal article" date="2014" name="Front. Microbiol.">
        <title>High frequency of phylogenetically diverse reductive dehalogenase-homologous genes in deep subseafloor sedimentary metagenomes.</title>
        <authorList>
            <person name="Kawai M."/>
            <person name="Futagami T."/>
            <person name="Toyoda A."/>
            <person name="Takaki Y."/>
            <person name="Nishi S."/>
            <person name="Hori S."/>
            <person name="Arai W."/>
            <person name="Tsubouchi T."/>
            <person name="Morono Y."/>
            <person name="Uchiyama I."/>
            <person name="Ito T."/>
            <person name="Fujiyama A."/>
            <person name="Inagaki F."/>
            <person name="Takami H."/>
        </authorList>
    </citation>
    <scope>NUCLEOTIDE SEQUENCE</scope>
    <source>
        <strain evidence="3">Expedition CK06-06</strain>
    </source>
</reference>
<sequence>MNGKVYILYRACGEDEISRIGLAISSDGLHIEERLDSPIFEPAEDWEKKGCEDPRLALIGDRIHMLYTAYSSVAAQIACTSIGLEDFLNHRWSRWEKRSLAFPGFEDKDATLFPQMFNGRYVIYHRIEPSIWVSFSDRLSCPWPREDHRILVGPGAGMSWDGFKIGGGSQPIKTKYGWLLIYHGVDHSWVYRLGVLLVGLDDPGRLLYRSPNPVLEPKESCELGEEGCYVPNVVFTCGAVPSVD</sequence>
<name>X0VU29_9ZZZZ</name>
<keyword evidence="1" id="KW-0328">Glycosyltransferase</keyword>
<dbReference type="CDD" id="cd18614">
    <property type="entry name" value="GH130"/>
    <property type="match status" value="1"/>
</dbReference>
<protein>
    <recommendedName>
        <fullName evidence="4">Glycosidase</fullName>
    </recommendedName>
</protein>
<accession>X0VU29</accession>
<keyword evidence="2" id="KW-0808">Transferase</keyword>
<gene>
    <name evidence="3" type="ORF">S01H1_42108</name>
</gene>
<dbReference type="PANTHER" id="PTHR34106">
    <property type="entry name" value="GLYCOSIDASE"/>
    <property type="match status" value="1"/>
</dbReference>
<dbReference type="Gene3D" id="2.115.10.20">
    <property type="entry name" value="Glycosyl hydrolase domain, family 43"/>
    <property type="match status" value="1"/>
</dbReference>
<organism evidence="3">
    <name type="scientific">marine sediment metagenome</name>
    <dbReference type="NCBI Taxonomy" id="412755"/>
    <lineage>
        <taxon>unclassified sequences</taxon>
        <taxon>metagenomes</taxon>
        <taxon>ecological metagenomes</taxon>
    </lineage>
</organism>
<dbReference type="EMBL" id="BARS01026742">
    <property type="protein sequence ID" value="GAG04036.1"/>
    <property type="molecule type" value="Genomic_DNA"/>
</dbReference>
<comment type="caution">
    <text evidence="3">The sequence shown here is derived from an EMBL/GenBank/DDBJ whole genome shotgun (WGS) entry which is preliminary data.</text>
</comment>
<proteinExistence type="predicted"/>
<dbReference type="GO" id="GO:0016757">
    <property type="term" value="F:glycosyltransferase activity"/>
    <property type="evidence" value="ECO:0007669"/>
    <property type="project" value="UniProtKB-KW"/>
</dbReference>
<dbReference type="InterPro" id="IPR007184">
    <property type="entry name" value="Mannoside_phosphorylase"/>
</dbReference>
<dbReference type="InterPro" id="IPR023296">
    <property type="entry name" value="Glyco_hydro_beta-prop_sf"/>
</dbReference>
<evidence type="ECO:0000256" key="2">
    <source>
        <dbReference type="ARBA" id="ARBA00022679"/>
    </source>
</evidence>
<dbReference type="Pfam" id="PF04041">
    <property type="entry name" value="Glyco_hydro_130"/>
    <property type="match status" value="1"/>
</dbReference>